<evidence type="ECO:0000256" key="1">
    <source>
        <dbReference type="ARBA" id="ARBA00023224"/>
    </source>
</evidence>
<dbReference type="PANTHER" id="PTHR32089:SF112">
    <property type="entry name" value="LYSOZYME-LIKE PROTEIN-RELATED"/>
    <property type="match status" value="1"/>
</dbReference>
<comment type="caution">
    <text evidence="8">The sequence shown here is derived from an EMBL/GenBank/DDBJ whole genome shotgun (WGS) entry which is preliminary data.</text>
</comment>
<dbReference type="Gene3D" id="6.10.250.1910">
    <property type="match status" value="1"/>
</dbReference>
<dbReference type="AlphaFoldDB" id="A0A8J8Q4Z3"/>
<dbReference type="Gene3D" id="1.10.287.950">
    <property type="entry name" value="Methyl-accepting chemotaxis protein"/>
    <property type="match status" value="1"/>
</dbReference>
<reference evidence="8" key="1">
    <citation type="submission" date="2017-11" db="EMBL/GenBank/DDBJ databases">
        <authorList>
            <person name="Kajale S.C."/>
            <person name="Sharma A."/>
        </authorList>
    </citation>
    <scope>NUCLEOTIDE SEQUENCE</scope>
    <source>
        <strain evidence="8">LS1_42</strain>
    </source>
</reference>
<feature type="coiled-coil region" evidence="4">
    <location>
        <begin position="618"/>
        <end position="652"/>
    </location>
</feature>
<keyword evidence="4" id="KW-0175">Coiled coil</keyword>
<evidence type="ECO:0000313" key="9">
    <source>
        <dbReference type="Proteomes" id="UP000766904"/>
    </source>
</evidence>
<feature type="coiled-coil region" evidence="4">
    <location>
        <begin position="376"/>
        <end position="459"/>
    </location>
</feature>
<dbReference type="SUPFAM" id="SSF58104">
    <property type="entry name" value="Methyl-accepting chemotaxis protein (MCP) signaling domain"/>
    <property type="match status" value="2"/>
</dbReference>
<protein>
    <submittedName>
        <fullName evidence="8">Chemotaxis protein</fullName>
    </submittedName>
</protein>
<evidence type="ECO:0000313" key="8">
    <source>
        <dbReference type="EMBL" id="TYL37694.1"/>
    </source>
</evidence>
<dbReference type="Pfam" id="PF00015">
    <property type="entry name" value="MCPsignal"/>
    <property type="match status" value="1"/>
</dbReference>
<evidence type="ECO:0000256" key="2">
    <source>
        <dbReference type="ARBA" id="ARBA00029447"/>
    </source>
</evidence>
<feature type="domain" description="HAMP" evidence="7">
    <location>
        <begin position="332"/>
        <end position="384"/>
    </location>
</feature>
<evidence type="ECO:0000256" key="4">
    <source>
        <dbReference type="SAM" id="Coils"/>
    </source>
</evidence>
<gene>
    <name evidence="8" type="ORF">CV102_15260</name>
</gene>
<dbReference type="CDD" id="cd11386">
    <property type="entry name" value="MCP_signal"/>
    <property type="match status" value="1"/>
</dbReference>
<proteinExistence type="inferred from homology"/>
<name>A0A8J8Q4Z3_9EURY</name>
<feature type="coiled-coil region" evidence="4">
    <location>
        <begin position="555"/>
        <end position="589"/>
    </location>
</feature>
<evidence type="ECO:0000259" key="6">
    <source>
        <dbReference type="PROSITE" id="PS50111"/>
    </source>
</evidence>
<dbReference type="GO" id="GO:0016020">
    <property type="term" value="C:membrane"/>
    <property type="evidence" value="ECO:0007669"/>
    <property type="project" value="InterPro"/>
</dbReference>
<dbReference type="EMBL" id="PHNJ01000008">
    <property type="protein sequence ID" value="TYL37694.1"/>
    <property type="molecule type" value="Genomic_DNA"/>
</dbReference>
<dbReference type="InterPro" id="IPR003660">
    <property type="entry name" value="HAMP_dom"/>
</dbReference>
<dbReference type="Pfam" id="PF00672">
    <property type="entry name" value="HAMP"/>
    <property type="match status" value="1"/>
</dbReference>
<evidence type="ECO:0000259" key="7">
    <source>
        <dbReference type="PROSITE" id="PS50885"/>
    </source>
</evidence>
<feature type="domain" description="HAMP" evidence="7">
    <location>
        <begin position="405"/>
        <end position="458"/>
    </location>
</feature>
<dbReference type="CDD" id="cd06225">
    <property type="entry name" value="HAMP"/>
    <property type="match status" value="2"/>
</dbReference>
<dbReference type="InterPro" id="IPR004089">
    <property type="entry name" value="MCPsignal_dom"/>
</dbReference>
<feature type="region of interest" description="Disordered" evidence="5">
    <location>
        <begin position="758"/>
        <end position="828"/>
    </location>
</feature>
<dbReference type="SUPFAM" id="SSF158472">
    <property type="entry name" value="HAMP domain-like"/>
    <property type="match status" value="1"/>
</dbReference>
<dbReference type="GO" id="GO:0006935">
    <property type="term" value="P:chemotaxis"/>
    <property type="evidence" value="ECO:0007669"/>
    <property type="project" value="InterPro"/>
</dbReference>
<dbReference type="PRINTS" id="PR00260">
    <property type="entry name" value="CHEMTRNSDUCR"/>
</dbReference>
<comment type="similarity">
    <text evidence="2">Belongs to the methyl-accepting chemotaxis (MCP) protein family.</text>
</comment>
<keyword evidence="1 3" id="KW-0807">Transducer</keyword>
<evidence type="ECO:0000256" key="5">
    <source>
        <dbReference type="SAM" id="MobiDB-lite"/>
    </source>
</evidence>
<dbReference type="GO" id="GO:0007165">
    <property type="term" value="P:signal transduction"/>
    <property type="evidence" value="ECO:0007669"/>
    <property type="project" value="UniProtKB-KW"/>
</dbReference>
<accession>A0A8J8Q4Z3</accession>
<evidence type="ECO:0000256" key="3">
    <source>
        <dbReference type="PROSITE-ProRule" id="PRU00284"/>
    </source>
</evidence>
<dbReference type="PANTHER" id="PTHR32089">
    <property type="entry name" value="METHYL-ACCEPTING CHEMOTAXIS PROTEIN MCPB"/>
    <property type="match status" value="1"/>
</dbReference>
<feature type="domain" description="Methyl-accepting transducer" evidence="6">
    <location>
        <begin position="477"/>
        <end position="713"/>
    </location>
</feature>
<dbReference type="SMART" id="SM00283">
    <property type="entry name" value="MA"/>
    <property type="match status" value="1"/>
</dbReference>
<dbReference type="PROSITE" id="PS50885">
    <property type="entry name" value="HAMP"/>
    <property type="match status" value="2"/>
</dbReference>
<keyword evidence="9" id="KW-1185">Reference proteome</keyword>
<dbReference type="PROSITE" id="PS50111">
    <property type="entry name" value="CHEMOTAXIS_TRANSDUC_2"/>
    <property type="match status" value="1"/>
</dbReference>
<dbReference type="GO" id="GO:0004888">
    <property type="term" value="F:transmembrane signaling receptor activity"/>
    <property type="evidence" value="ECO:0007669"/>
    <property type="project" value="InterPro"/>
</dbReference>
<organism evidence="8 9">
    <name type="scientific">Natronococcus pandeyae</name>
    <dbReference type="NCBI Taxonomy" id="2055836"/>
    <lineage>
        <taxon>Archaea</taxon>
        <taxon>Methanobacteriati</taxon>
        <taxon>Methanobacteriota</taxon>
        <taxon>Stenosarchaea group</taxon>
        <taxon>Halobacteria</taxon>
        <taxon>Halobacteriales</taxon>
        <taxon>Natrialbaceae</taxon>
        <taxon>Natronococcus</taxon>
    </lineage>
</organism>
<dbReference type="SMART" id="SM00304">
    <property type="entry name" value="HAMP"/>
    <property type="match status" value="3"/>
</dbReference>
<sequence>MIPRVIRRSYALKFVLVLLLLGLSIGAIGYAGTELVAGEVQSQVHDDQKQLAAQEANNIDQWNERNQFFAGDVATGIAGSSEEGAYLEQRKDGEDGVHDIHHVDLSTGAIAHSTNEDLAGEPITDADETWAAVDMEAVERADADISEDPLIGTVQDGTPVLFYVESVDEDGTELTVLAIDVYDYVDEMITSDGTATYAVYTGDPGPVIDDDRTESDEPMVKDEPVINMDTSGEAFYDVYETDIDFDEVDQTPSIYDAGTPRAALEQSVDEAYHDEEFLATTAQITEDSNFYVVVHTPESEAYGIVDDVSAWGIYASIGGIVLVMAVGGVMGRNTSRSIDRLTSKAERMESGELDVDFETDRIDSIGRLYDGFGSMRDSLEQQIRTAHEAREDAERARKETEQINEHLESTVEDYREVMRGCADGDLTARMDPESENEALTELATEFNEMIAEIEAATSQATAFANEVATASEEVTASSEEVRAASEQVTESVQEIADGADRQHERFQAVTHEMDGLSTTTEQIAASSSQVATYAQRTVETSRRGQQAAQEAIEGMNEIEAESDQAVTEIERLEAEMGQIDELLEFISEVAEQTNMLALNANIEASRSSSADDGFAVVADEVKELANETKLAAERIEERLDRIQDQTERTAAEVQRTSSRVAEHTDSIEDAADALDEITDYAEETNEGVQEISAATEEQAASTQEVVAMVDEAASISATTTAETDTAAAAAEEQTAAITDVSTSANDLAGQATQLSVMLDRFQTAPDAESDSPANESPLSSEPHEETAGSNDYTPEGDDYTLDGGDHTPDETETGADTDAGDVFTFTDE</sequence>
<feature type="compositionally biased region" description="Acidic residues" evidence="5">
    <location>
        <begin position="810"/>
        <end position="819"/>
    </location>
</feature>
<dbReference type="Proteomes" id="UP000766904">
    <property type="component" value="Unassembled WGS sequence"/>
</dbReference>
<dbReference type="InterPro" id="IPR004090">
    <property type="entry name" value="Chemotax_Me-accpt_rcpt"/>
</dbReference>